<dbReference type="PANTHER" id="PTHR34135:SF2">
    <property type="entry name" value="LYSOZYME"/>
    <property type="match status" value="1"/>
</dbReference>
<dbReference type="PANTHER" id="PTHR34135">
    <property type="entry name" value="LYSOZYME"/>
    <property type="match status" value="1"/>
</dbReference>
<organism evidence="4 5">
    <name type="scientific">Niabella soli DSM 19437</name>
    <dbReference type="NCBI Taxonomy" id="929713"/>
    <lineage>
        <taxon>Bacteria</taxon>
        <taxon>Pseudomonadati</taxon>
        <taxon>Bacteroidota</taxon>
        <taxon>Chitinophagia</taxon>
        <taxon>Chitinophagales</taxon>
        <taxon>Chitinophagaceae</taxon>
        <taxon>Niabella</taxon>
    </lineage>
</organism>
<dbReference type="Gene3D" id="3.20.20.80">
    <property type="entry name" value="Glycosidases"/>
    <property type="match status" value="1"/>
</dbReference>
<dbReference type="Pfam" id="PF01183">
    <property type="entry name" value="Glyco_hydro_25"/>
    <property type="match status" value="1"/>
</dbReference>
<dbReference type="OrthoDB" id="9798192at2"/>
<accession>W0F403</accession>
<dbReference type="SUPFAM" id="SSF51445">
    <property type="entry name" value="(Trans)glycosidases"/>
    <property type="match status" value="1"/>
</dbReference>
<dbReference type="PROSITE" id="PS51904">
    <property type="entry name" value="GLYCOSYL_HYDROL_F25_2"/>
    <property type="match status" value="1"/>
</dbReference>
<dbReference type="InterPro" id="IPR018077">
    <property type="entry name" value="Glyco_hydro_fam25_subgr"/>
</dbReference>
<dbReference type="STRING" id="929713.NIASO_18020"/>
<dbReference type="GO" id="GO:0009253">
    <property type="term" value="P:peptidoglycan catabolic process"/>
    <property type="evidence" value="ECO:0007669"/>
    <property type="project" value="InterPro"/>
</dbReference>
<evidence type="ECO:0000256" key="2">
    <source>
        <dbReference type="ARBA" id="ARBA00022801"/>
    </source>
</evidence>
<dbReference type="SMART" id="SM00641">
    <property type="entry name" value="Glyco_25"/>
    <property type="match status" value="1"/>
</dbReference>
<dbReference type="EMBL" id="CP007035">
    <property type="protein sequence ID" value="AHF16553.1"/>
    <property type="molecule type" value="Genomic_DNA"/>
</dbReference>
<comment type="similarity">
    <text evidence="1">Belongs to the glycosyl hydrolase 25 family.</text>
</comment>
<keyword evidence="2 4" id="KW-0378">Hydrolase</keyword>
<name>W0F403_9BACT</name>
<gene>
    <name evidence="4" type="ORF">NIASO_18020</name>
</gene>
<evidence type="ECO:0000256" key="1">
    <source>
        <dbReference type="ARBA" id="ARBA00010646"/>
    </source>
</evidence>
<evidence type="ECO:0000313" key="5">
    <source>
        <dbReference type="Proteomes" id="UP000003586"/>
    </source>
</evidence>
<dbReference type="GO" id="GO:0016052">
    <property type="term" value="P:carbohydrate catabolic process"/>
    <property type="evidence" value="ECO:0007669"/>
    <property type="project" value="TreeGrafter"/>
</dbReference>
<reference evidence="4 5" key="1">
    <citation type="submission" date="2013-12" db="EMBL/GenBank/DDBJ databases">
        <authorList>
            <consortium name="DOE Joint Genome Institute"/>
            <person name="Eisen J."/>
            <person name="Huntemann M."/>
            <person name="Han J."/>
            <person name="Chen A."/>
            <person name="Kyrpides N."/>
            <person name="Mavromatis K."/>
            <person name="Markowitz V."/>
            <person name="Palaniappan K."/>
            <person name="Ivanova N."/>
            <person name="Schaumberg A."/>
            <person name="Pati A."/>
            <person name="Liolios K."/>
            <person name="Nordberg H.P."/>
            <person name="Cantor M.N."/>
            <person name="Hua S.X."/>
            <person name="Woyke T."/>
        </authorList>
    </citation>
    <scope>NUCLEOTIDE SEQUENCE [LARGE SCALE GENOMIC DNA]</scope>
    <source>
        <strain evidence="5">DSM 19437</strain>
    </source>
</reference>
<sequence>MATKRKRRKRKKGLSPDQWRLLLALFALALLLGVFFMLDWSRRFDVEVKRYPQFGIDIPVDYPIHGIDVSRYQQTILWTEVKAMRVDSLKIGFAFIKATEGEEDSDEQFKKNWSRARQARMIRGPYHYFIPSKDARKQAVNFIKNVTLSRGDLPPVLDVEQANNLAAGQIRAGVKIWLQLVEQHYKIRPILYTNPEFYEKYLGKDFDAYPLWVAHYFEKRKPKIKRDWLIWQHNNAGRVNGIATAVDFNVFNGDSAAFRSILVK</sequence>
<proteinExistence type="inferred from homology"/>
<dbReference type="eggNOG" id="COG3757">
    <property type="taxonomic scope" value="Bacteria"/>
</dbReference>
<evidence type="ECO:0000256" key="3">
    <source>
        <dbReference type="ARBA" id="ARBA00023295"/>
    </source>
</evidence>
<dbReference type="GO" id="GO:0016998">
    <property type="term" value="P:cell wall macromolecule catabolic process"/>
    <property type="evidence" value="ECO:0007669"/>
    <property type="project" value="InterPro"/>
</dbReference>
<dbReference type="KEGG" id="nso:NIASO_18020"/>
<evidence type="ECO:0000313" key="4">
    <source>
        <dbReference type="EMBL" id="AHF16553.1"/>
    </source>
</evidence>
<dbReference type="RefSeq" id="WP_008587851.1">
    <property type="nucleotide sequence ID" value="NZ_CP007035.1"/>
</dbReference>
<dbReference type="GO" id="GO:0003796">
    <property type="term" value="F:lysozyme activity"/>
    <property type="evidence" value="ECO:0007669"/>
    <property type="project" value="InterPro"/>
</dbReference>
<dbReference type="InterPro" id="IPR002053">
    <property type="entry name" value="Glyco_hydro_25"/>
</dbReference>
<keyword evidence="5" id="KW-1185">Reference proteome</keyword>
<protein>
    <submittedName>
        <fullName evidence="4">Glycosyl hydrolase family 25</fullName>
    </submittedName>
</protein>
<dbReference type="AlphaFoldDB" id="W0F403"/>
<dbReference type="Proteomes" id="UP000003586">
    <property type="component" value="Chromosome"/>
</dbReference>
<dbReference type="HOGENOM" id="CLU_044973_3_0_10"/>
<dbReference type="InterPro" id="IPR017853">
    <property type="entry name" value="GH"/>
</dbReference>
<keyword evidence="3" id="KW-0326">Glycosidase</keyword>